<evidence type="ECO:0000256" key="1">
    <source>
        <dbReference type="ARBA" id="ARBA00022729"/>
    </source>
</evidence>
<keyword evidence="1 4" id="KW-0732">Signal</keyword>
<dbReference type="InterPro" id="IPR017687">
    <property type="entry name" value="BamB"/>
</dbReference>
<dbReference type="EMBL" id="QGTJ01000012">
    <property type="protein sequence ID" value="PWV59056.1"/>
    <property type="molecule type" value="Genomic_DNA"/>
</dbReference>
<gene>
    <name evidence="4" type="primary">bamB</name>
    <name evidence="6" type="ORF">C7443_11254</name>
</gene>
<sequence length="383" mass="40565">MRRSVMLVALLGLLQGCGWLTEWASGTDNSVPPTPLVSIANPMPVREVWSTSVGDGADKAFVRLQLALDQGSLYAASRDGIVMALDAASGRKLWSVDTDLPITGALGVGSGLVVFGTNKGEVVALRAENGTEAWRSRVSSEVLAAPRLSDGIVVVRVADGRFFGFDAASGTVLWNYASSVPLLSLRGTSAPLLGQGVLIAGLDSGRLLMLDLRQGRPLFQKILAAPRGKTEMERLVDVDAEPRIAGSTLFVAPYHGAVSAVDLTNGNLLWNRDLSTYAGLDVDALKVYVSAADDVVWALDRRSGEPLWKNADLLGRHLTAPVAAGPVIAVGDFEGYVHLLDAENGRIVGRVRPESKGVMSMLLRNGLLFVYGKDGTLAAYSAN</sequence>
<dbReference type="InterPro" id="IPR015943">
    <property type="entry name" value="WD40/YVTN_repeat-like_dom_sf"/>
</dbReference>
<accession>A0A317MQT6</accession>
<dbReference type="GO" id="GO:0009279">
    <property type="term" value="C:cell outer membrane"/>
    <property type="evidence" value="ECO:0007669"/>
    <property type="project" value="UniProtKB-SubCell"/>
</dbReference>
<dbReference type="SMART" id="SM00564">
    <property type="entry name" value="PQQ"/>
    <property type="match status" value="6"/>
</dbReference>
<comment type="caution">
    <text evidence="6">The sequence shown here is derived from an EMBL/GenBank/DDBJ whole genome shotgun (WGS) entry which is preliminary data.</text>
</comment>
<evidence type="ECO:0000313" key="6">
    <source>
        <dbReference type="EMBL" id="PWV59056.1"/>
    </source>
</evidence>
<comment type="subunit">
    <text evidence="4">Part of the Bam complex.</text>
</comment>
<keyword evidence="2 4" id="KW-0472">Membrane</keyword>
<comment type="similarity">
    <text evidence="4">Belongs to the BamB family.</text>
</comment>
<dbReference type="InterPro" id="IPR018391">
    <property type="entry name" value="PQQ_b-propeller_rpt"/>
</dbReference>
<evidence type="ECO:0000313" key="7">
    <source>
        <dbReference type="Proteomes" id="UP000246569"/>
    </source>
</evidence>
<reference evidence="6 7" key="1">
    <citation type="submission" date="2018-05" db="EMBL/GenBank/DDBJ databases">
        <title>Genomic Encyclopedia of Type Strains, Phase IV (KMG-IV): sequencing the most valuable type-strain genomes for metagenomic binning, comparative biology and taxonomic classification.</title>
        <authorList>
            <person name="Goeker M."/>
        </authorList>
    </citation>
    <scope>NUCLEOTIDE SEQUENCE [LARGE SCALE GENOMIC DNA]</scope>
    <source>
        <strain evidence="6 7">DSM 23606</strain>
    </source>
</reference>
<protein>
    <recommendedName>
        <fullName evidence="4">Outer membrane protein assembly factor BamB</fullName>
    </recommendedName>
</protein>
<keyword evidence="7" id="KW-1185">Reference proteome</keyword>
<organism evidence="6 7">
    <name type="scientific">Plasticicumulans acidivorans</name>
    <dbReference type="NCBI Taxonomy" id="886464"/>
    <lineage>
        <taxon>Bacteria</taxon>
        <taxon>Pseudomonadati</taxon>
        <taxon>Pseudomonadota</taxon>
        <taxon>Gammaproteobacteria</taxon>
        <taxon>Candidatus Competibacteraceae</taxon>
        <taxon>Plasticicumulans</taxon>
    </lineage>
</organism>
<evidence type="ECO:0000256" key="2">
    <source>
        <dbReference type="ARBA" id="ARBA00023136"/>
    </source>
</evidence>
<dbReference type="Gene3D" id="2.130.10.10">
    <property type="entry name" value="YVTN repeat-like/Quinoprotein amine dehydrogenase"/>
    <property type="match status" value="1"/>
</dbReference>
<dbReference type="NCBIfam" id="TIGR03300">
    <property type="entry name" value="assembly_YfgL"/>
    <property type="match status" value="1"/>
</dbReference>
<dbReference type="PANTHER" id="PTHR34512">
    <property type="entry name" value="CELL SURFACE PROTEIN"/>
    <property type="match status" value="1"/>
</dbReference>
<dbReference type="InterPro" id="IPR011047">
    <property type="entry name" value="Quinoprotein_ADH-like_sf"/>
</dbReference>
<dbReference type="PROSITE" id="PS51257">
    <property type="entry name" value="PROKAR_LIPOPROTEIN"/>
    <property type="match status" value="1"/>
</dbReference>
<dbReference type="SUPFAM" id="SSF50998">
    <property type="entry name" value="Quinoprotein alcohol dehydrogenase-like"/>
    <property type="match status" value="1"/>
</dbReference>
<comment type="function">
    <text evidence="4">Part of the outer membrane protein assembly complex, which is involved in assembly and insertion of beta-barrel proteins into the outer membrane.</text>
</comment>
<dbReference type="PANTHER" id="PTHR34512:SF30">
    <property type="entry name" value="OUTER MEMBRANE PROTEIN ASSEMBLY FACTOR BAMB"/>
    <property type="match status" value="1"/>
</dbReference>
<keyword evidence="4" id="KW-0449">Lipoprotein</keyword>
<comment type="subcellular location">
    <subcellularLocation>
        <location evidence="4">Cell outer membrane</location>
        <topology evidence="4">Lipid-anchor</topology>
    </subcellularLocation>
</comment>
<evidence type="ECO:0000259" key="5">
    <source>
        <dbReference type="Pfam" id="PF13360"/>
    </source>
</evidence>
<dbReference type="Pfam" id="PF13360">
    <property type="entry name" value="PQQ_2"/>
    <property type="match status" value="1"/>
</dbReference>
<feature type="domain" description="Pyrrolo-quinoline quinone repeat" evidence="5">
    <location>
        <begin position="78"/>
        <end position="310"/>
    </location>
</feature>
<dbReference type="RefSeq" id="WP_170123664.1">
    <property type="nucleotide sequence ID" value="NZ_QGTJ01000012.1"/>
</dbReference>
<dbReference type="AlphaFoldDB" id="A0A317MQT6"/>
<dbReference type="GO" id="GO:0051205">
    <property type="term" value="P:protein insertion into membrane"/>
    <property type="evidence" value="ECO:0007669"/>
    <property type="project" value="UniProtKB-UniRule"/>
</dbReference>
<name>A0A317MQT6_9GAMM</name>
<proteinExistence type="inferred from homology"/>
<dbReference type="InterPro" id="IPR002372">
    <property type="entry name" value="PQQ_rpt_dom"/>
</dbReference>
<dbReference type="Proteomes" id="UP000246569">
    <property type="component" value="Unassembled WGS sequence"/>
</dbReference>
<keyword evidence="3 4" id="KW-0998">Cell outer membrane</keyword>
<evidence type="ECO:0000256" key="3">
    <source>
        <dbReference type="ARBA" id="ARBA00023237"/>
    </source>
</evidence>
<keyword evidence="4" id="KW-0564">Palmitate</keyword>
<dbReference type="GO" id="GO:0043165">
    <property type="term" value="P:Gram-negative-bacterium-type cell outer membrane assembly"/>
    <property type="evidence" value="ECO:0007669"/>
    <property type="project" value="UniProtKB-UniRule"/>
</dbReference>
<evidence type="ECO:0000256" key="4">
    <source>
        <dbReference type="HAMAP-Rule" id="MF_00923"/>
    </source>
</evidence>
<dbReference type="HAMAP" id="MF_00923">
    <property type="entry name" value="OM_assembly_BamB"/>
    <property type="match status" value="1"/>
</dbReference>